<dbReference type="InterPro" id="IPR000917">
    <property type="entry name" value="Sulfatase_N"/>
</dbReference>
<dbReference type="PROSITE" id="PS00523">
    <property type="entry name" value="SULFATASE_1"/>
    <property type="match status" value="1"/>
</dbReference>
<evidence type="ECO:0000256" key="4">
    <source>
        <dbReference type="ARBA" id="ARBA00022837"/>
    </source>
</evidence>
<dbReference type="InterPro" id="IPR017850">
    <property type="entry name" value="Alkaline_phosphatase_core_sf"/>
</dbReference>
<evidence type="ECO:0000256" key="1">
    <source>
        <dbReference type="ARBA" id="ARBA00008779"/>
    </source>
</evidence>
<comment type="similarity">
    <text evidence="1">Belongs to the sulfatase family.</text>
</comment>
<protein>
    <submittedName>
        <fullName evidence="6">Sulfatase</fullName>
    </submittedName>
</protein>
<dbReference type="Pfam" id="PF00884">
    <property type="entry name" value="Sulfatase"/>
    <property type="match status" value="1"/>
</dbReference>
<keyword evidence="3" id="KW-0378">Hydrolase</keyword>
<name>A0ABS4BUU1_9FLAO</name>
<keyword evidence="4" id="KW-0106">Calcium</keyword>
<dbReference type="InterPro" id="IPR024607">
    <property type="entry name" value="Sulfatase_CS"/>
</dbReference>
<dbReference type="CDD" id="cd16026">
    <property type="entry name" value="GALNS_like"/>
    <property type="match status" value="1"/>
</dbReference>
<feature type="domain" description="Sulfatase N-terminal" evidence="5">
    <location>
        <begin position="38"/>
        <end position="339"/>
    </location>
</feature>
<evidence type="ECO:0000256" key="2">
    <source>
        <dbReference type="ARBA" id="ARBA00022723"/>
    </source>
</evidence>
<dbReference type="PANTHER" id="PTHR42693">
    <property type="entry name" value="ARYLSULFATASE FAMILY MEMBER"/>
    <property type="match status" value="1"/>
</dbReference>
<keyword evidence="2" id="KW-0479">Metal-binding</keyword>
<accession>A0ABS4BUU1</accession>
<evidence type="ECO:0000256" key="3">
    <source>
        <dbReference type="ARBA" id="ARBA00022801"/>
    </source>
</evidence>
<evidence type="ECO:0000313" key="7">
    <source>
        <dbReference type="Proteomes" id="UP000670776"/>
    </source>
</evidence>
<dbReference type="PANTHER" id="PTHR42693:SF53">
    <property type="entry name" value="ENDO-4-O-SULFATASE"/>
    <property type="match status" value="1"/>
</dbReference>
<dbReference type="RefSeq" id="WP_209655050.1">
    <property type="nucleotide sequence ID" value="NZ_JAGJCB010000008.1"/>
</dbReference>
<dbReference type="EMBL" id="JAGJCB010000008">
    <property type="protein sequence ID" value="MBP0904153.1"/>
    <property type="molecule type" value="Genomic_DNA"/>
</dbReference>
<dbReference type="Gene3D" id="3.30.1120.10">
    <property type="match status" value="1"/>
</dbReference>
<dbReference type="SUPFAM" id="SSF53649">
    <property type="entry name" value="Alkaline phosphatase-like"/>
    <property type="match status" value="1"/>
</dbReference>
<comment type="caution">
    <text evidence="6">The sequence shown here is derived from an EMBL/GenBank/DDBJ whole genome shotgun (WGS) entry which is preliminary data.</text>
</comment>
<gene>
    <name evidence="6" type="ORF">J8H85_09965</name>
</gene>
<evidence type="ECO:0000259" key="5">
    <source>
        <dbReference type="Pfam" id="PF00884"/>
    </source>
</evidence>
<organism evidence="6 7">
    <name type="scientific">Mariniflexile gromovii</name>
    <dbReference type="NCBI Taxonomy" id="362523"/>
    <lineage>
        <taxon>Bacteria</taxon>
        <taxon>Pseudomonadati</taxon>
        <taxon>Bacteroidota</taxon>
        <taxon>Flavobacteriia</taxon>
        <taxon>Flavobacteriales</taxon>
        <taxon>Flavobacteriaceae</taxon>
        <taxon>Mariniflexile</taxon>
    </lineage>
</organism>
<dbReference type="Pfam" id="PF14707">
    <property type="entry name" value="Sulfatase_C"/>
    <property type="match status" value="1"/>
</dbReference>
<keyword evidence="7" id="KW-1185">Reference proteome</keyword>
<evidence type="ECO:0000313" key="6">
    <source>
        <dbReference type="EMBL" id="MBP0904153.1"/>
    </source>
</evidence>
<dbReference type="Gene3D" id="3.40.720.10">
    <property type="entry name" value="Alkaline Phosphatase, subunit A"/>
    <property type="match status" value="1"/>
</dbReference>
<proteinExistence type="inferred from homology"/>
<sequence length="485" mass="54277">MKSFVKSYYHQILSLRVGMIFLLLNIGSVTTIQAQEKPNIIILFADDLGYGDLSCYGAQDVNTPNIDQLAKEGLRFTDFQVASSVCSPSRAALLTGRYPMRNGFPVAQGKIEKHKDYGLHPDEITIADVLLKEDYATLAIGKWHLGFNEGHQPIDHGFQHFYGLQSNWHTKHPDLDDVYFDRKPVKENVPFETLIGDYTNKAIEYMEENIENPFFLYLAYHSVHSPIQPSKEFIGTSKGSLYGDYVQELDYHVGRLTQALADKNLDENTIVIFLSDNGPALCHFGGSAGPLNGGKYTTMEGGFLIPAIIKWKGKFATGVNDTFLSSMDLFPTLTSLAGAEIPKDRVIDGKNITSILKTGKGTSPHEVVYYYNGTNLQAVRKGKWKLHLPRTSEDQPFWSKAENEKPFNGSNLKNIACRGLLVLGRPLLFNLDQDMGELTDVSKKHPEVVKELLKEAEKARKELGDVNSIGTDQRVPPFENIQEKI</sequence>
<reference evidence="6 7" key="1">
    <citation type="submission" date="2021-04" db="EMBL/GenBank/DDBJ databases">
        <title>Mariniflexile gromovii gen. nov., sp. nov., a gliding bacterium isolated from the sea urchin Strongylocentrotus intermedius.</title>
        <authorList>
            <person name="Ko S."/>
            <person name="Le V."/>
            <person name="Ahn C.-Y."/>
            <person name="Oh H.-M."/>
        </authorList>
    </citation>
    <scope>NUCLEOTIDE SEQUENCE [LARGE SCALE GENOMIC DNA]</scope>
    <source>
        <strain evidence="6 7">KCTC 12570</strain>
    </source>
</reference>
<dbReference type="InterPro" id="IPR050738">
    <property type="entry name" value="Sulfatase"/>
</dbReference>
<dbReference type="Proteomes" id="UP000670776">
    <property type="component" value="Unassembled WGS sequence"/>
</dbReference>